<feature type="binding site" evidence="9">
    <location>
        <position position="194"/>
    </location>
    <ligand>
        <name>Mg(2+)</name>
        <dbReference type="ChEBI" id="CHEBI:18420"/>
    </ligand>
</feature>
<feature type="binding site" evidence="9">
    <location>
        <begin position="293"/>
        <end position="296"/>
    </location>
    <ligand>
        <name>GTP</name>
        <dbReference type="ChEBI" id="CHEBI:37565"/>
    </ligand>
</feature>
<feature type="region of interest" description="Disordered" evidence="10">
    <location>
        <begin position="452"/>
        <end position="481"/>
    </location>
</feature>
<dbReference type="SUPFAM" id="SSF82051">
    <property type="entry name" value="Obg GTP-binding protein N-terminal domain"/>
    <property type="match status" value="1"/>
</dbReference>
<feature type="binding site" evidence="9">
    <location>
        <position position="174"/>
    </location>
    <ligand>
        <name>Mg(2+)</name>
        <dbReference type="ChEBI" id="CHEBI:18420"/>
    </ligand>
</feature>
<feature type="binding site" evidence="9">
    <location>
        <begin position="192"/>
        <end position="196"/>
    </location>
    <ligand>
        <name>GTP</name>
        <dbReference type="ChEBI" id="CHEBI:37565"/>
    </ligand>
</feature>
<dbReference type="NCBIfam" id="NF008955">
    <property type="entry name" value="PRK12297.1"/>
    <property type="match status" value="1"/>
</dbReference>
<dbReference type="FunFam" id="2.70.210.12:FF:000001">
    <property type="entry name" value="GTPase Obg"/>
    <property type="match status" value="1"/>
</dbReference>
<organism evidence="14 15">
    <name type="scientific">Brevibacterium ravenspurgense</name>
    <dbReference type="NCBI Taxonomy" id="479117"/>
    <lineage>
        <taxon>Bacteria</taxon>
        <taxon>Bacillati</taxon>
        <taxon>Actinomycetota</taxon>
        <taxon>Actinomycetes</taxon>
        <taxon>Micrococcales</taxon>
        <taxon>Brevibacteriaceae</taxon>
        <taxon>Brevibacterium</taxon>
    </lineage>
</organism>
<reference evidence="14 15" key="1">
    <citation type="submission" date="2016-01" db="EMBL/GenBank/DDBJ databases">
        <title>Use of Whole Genome Sequencing to ascertain that Brevibacterium massiliense (Roux, Raoult 2009) is a later heterotypic synonym of Brevibacterium ravenspurgense (Mages 2008).</title>
        <authorList>
            <person name="Bernier A.-M."/>
            <person name="Burdz T."/>
            <person name="Huynh C."/>
            <person name="Pachecho A.L."/>
            <person name="Wiebe D."/>
            <person name="Bonner C."/>
            <person name="Bernard K."/>
        </authorList>
    </citation>
    <scope>NUCLEOTIDE SEQUENCE [LARGE SCALE GENOMIC DNA]</scope>
    <source>
        <strain evidence="14 15">CCUG56047</strain>
    </source>
</reference>
<evidence type="ECO:0000313" key="15">
    <source>
        <dbReference type="Proteomes" id="UP000243589"/>
    </source>
</evidence>
<evidence type="ECO:0000259" key="12">
    <source>
        <dbReference type="PROSITE" id="PS51881"/>
    </source>
</evidence>
<evidence type="ECO:0000259" key="11">
    <source>
        <dbReference type="PROSITE" id="PS51710"/>
    </source>
</evidence>
<dbReference type="Pfam" id="PF09269">
    <property type="entry name" value="DUF1967"/>
    <property type="match status" value="1"/>
</dbReference>
<dbReference type="PROSITE" id="PS51883">
    <property type="entry name" value="OBG"/>
    <property type="match status" value="1"/>
</dbReference>
<dbReference type="InterPro" id="IPR015349">
    <property type="entry name" value="OCT_dom"/>
</dbReference>
<dbReference type="GO" id="GO:0005737">
    <property type="term" value="C:cytoplasm"/>
    <property type="evidence" value="ECO:0007669"/>
    <property type="project" value="UniProtKB-SubCell"/>
</dbReference>
<feature type="binding site" evidence="9">
    <location>
        <begin position="167"/>
        <end position="174"/>
    </location>
    <ligand>
        <name>GTP</name>
        <dbReference type="ChEBI" id="CHEBI:37565"/>
    </ligand>
</feature>
<dbReference type="HAMAP" id="MF_01454">
    <property type="entry name" value="GTPase_Obg"/>
    <property type="match status" value="1"/>
</dbReference>
<dbReference type="NCBIfam" id="TIGR02729">
    <property type="entry name" value="Obg_CgtA"/>
    <property type="match status" value="1"/>
</dbReference>
<dbReference type="InterPro" id="IPR006073">
    <property type="entry name" value="GTP-bd"/>
</dbReference>
<evidence type="ECO:0000256" key="3">
    <source>
        <dbReference type="ARBA" id="ARBA00022490"/>
    </source>
</evidence>
<feature type="binding site" evidence="9">
    <location>
        <begin position="213"/>
        <end position="216"/>
    </location>
    <ligand>
        <name>GTP</name>
        <dbReference type="ChEBI" id="CHEBI:37565"/>
    </ligand>
</feature>
<comment type="function">
    <text evidence="9">An essential GTPase which binds GTP, GDP and possibly (p)ppGpp with moderate affinity, with high nucleotide exchange rates and a fairly low GTP hydrolysis rate. Plays a role in control of the cell cycle, stress response, ribosome biogenesis and in those bacteria that undergo differentiation, in morphogenesis control.</text>
</comment>
<feature type="binding site" evidence="9">
    <location>
        <begin position="322"/>
        <end position="324"/>
    </location>
    <ligand>
        <name>GTP</name>
        <dbReference type="ChEBI" id="CHEBI:37565"/>
    </ligand>
</feature>
<dbReference type="InterPro" id="IPR036726">
    <property type="entry name" value="GTP1_OBG_dom_sf"/>
</dbReference>
<comment type="cofactor">
    <cofactor evidence="1 9">
        <name>Mg(2+)</name>
        <dbReference type="ChEBI" id="CHEBI:18420"/>
    </cofactor>
</comment>
<dbReference type="SUPFAM" id="SSF52540">
    <property type="entry name" value="P-loop containing nucleoside triphosphate hydrolases"/>
    <property type="match status" value="1"/>
</dbReference>
<keyword evidence="8 9" id="KW-0342">GTP-binding</keyword>
<evidence type="ECO:0000256" key="4">
    <source>
        <dbReference type="ARBA" id="ARBA00022723"/>
    </source>
</evidence>
<dbReference type="InterPro" id="IPR031167">
    <property type="entry name" value="G_OBG"/>
</dbReference>
<evidence type="ECO:0000256" key="7">
    <source>
        <dbReference type="ARBA" id="ARBA00022842"/>
    </source>
</evidence>
<dbReference type="PRINTS" id="PR00326">
    <property type="entry name" value="GTP1OBG"/>
</dbReference>
<evidence type="ECO:0000313" key="14">
    <source>
        <dbReference type="EMBL" id="KXZ58315.1"/>
    </source>
</evidence>
<evidence type="ECO:0000256" key="6">
    <source>
        <dbReference type="ARBA" id="ARBA00022801"/>
    </source>
</evidence>
<dbReference type="PANTHER" id="PTHR11702:SF31">
    <property type="entry name" value="MITOCHONDRIAL RIBOSOME-ASSOCIATED GTPASE 2"/>
    <property type="match status" value="1"/>
</dbReference>
<evidence type="ECO:0000259" key="13">
    <source>
        <dbReference type="PROSITE" id="PS51883"/>
    </source>
</evidence>
<dbReference type="Pfam" id="PF01018">
    <property type="entry name" value="GTP1_OBG"/>
    <property type="match status" value="1"/>
</dbReference>
<name>A0A150H8I5_9MICO</name>
<comment type="caution">
    <text evidence="14">The sequence shown here is derived from an EMBL/GenBank/DDBJ whole genome shotgun (WGS) entry which is preliminary data.</text>
</comment>
<evidence type="ECO:0000256" key="8">
    <source>
        <dbReference type="ARBA" id="ARBA00023134"/>
    </source>
</evidence>
<dbReference type="AlphaFoldDB" id="A0A150H8I5"/>
<dbReference type="InterPro" id="IPR036346">
    <property type="entry name" value="GTP-bd_prot_GTP1/OBG_C_sf"/>
</dbReference>
<comment type="subunit">
    <text evidence="9">Monomer.</text>
</comment>
<dbReference type="Pfam" id="PF01926">
    <property type="entry name" value="MMR_HSR1"/>
    <property type="match status" value="1"/>
</dbReference>
<keyword evidence="6 9" id="KW-0378">Hydrolase</keyword>
<evidence type="ECO:0000256" key="5">
    <source>
        <dbReference type="ARBA" id="ARBA00022741"/>
    </source>
</evidence>
<feature type="domain" description="OCT" evidence="12">
    <location>
        <begin position="362"/>
        <end position="447"/>
    </location>
</feature>
<protein>
    <recommendedName>
        <fullName evidence="9">GTPase Obg</fullName>
        <ecNumber evidence="9">3.6.5.-</ecNumber>
    </recommendedName>
    <alternativeName>
        <fullName evidence="9">GTP-binding protein Obg</fullName>
    </alternativeName>
</protein>
<dbReference type="SUPFAM" id="SSF102741">
    <property type="entry name" value="Obg GTP-binding protein C-terminal domain"/>
    <property type="match status" value="1"/>
</dbReference>
<dbReference type="PROSITE" id="PS00905">
    <property type="entry name" value="GTP1_OBG"/>
    <property type="match status" value="1"/>
</dbReference>
<dbReference type="EC" id="3.6.5.-" evidence="9"/>
<dbReference type="InterPro" id="IPR006169">
    <property type="entry name" value="GTP1_OBG_dom"/>
</dbReference>
<evidence type="ECO:0000256" key="10">
    <source>
        <dbReference type="SAM" id="MobiDB-lite"/>
    </source>
</evidence>
<feature type="compositionally biased region" description="Basic and acidic residues" evidence="10">
    <location>
        <begin position="456"/>
        <end position="481"/>
    </location>
</feature>
<dbReference type="PROSITE" id="PS51710">
    <property type="entry name" value="G_OBG"/>
    <property type="match status" value="1"/>
</dbReference>
<dbReference type="NCBIfam" id="NF008956">
    <property type="entry name" value="PRK12299.1"/>
    <property type="match status" value="1"/>
</dbReference>
<dbReference type="PANTHER" id="PTHR11702">
    <property type="entry name" value="DEVELOPMENTALLY REGULATED GTP-BINDING PROTEIN-RELATED"/>
    <property type="match status" value="1"/>
</dbReference>
<dbReference type="RefSeq" id="WP_062021637.1">
    <property type="nucleotide sequence ID" value="NZ_LQQC01000010.1"/>
</dbReference>
<dbReference type="Gene3D" id="2.70.210.12">
    <property type="entry name" value="GTP1/OBG domain"/>
    <property type="match status" value="1"/>
</dbReference>
<dbReference type="GO" id="GO:0042254">
    <property type="term" value="P:ribosome biogenesis"/>
    <property type="evidence" value="ECO:0007669"/>
    <property type="project" value="UniProtKB-UniRule"/>
</dbReference>
<dbReference type="InterPro" id="IPR045086">
    <property type="entry name" value="OBG_GTPase"/>
</dbReference>
<dbReference type="PROSITE" id="PS51881">
    <property type="entry name" value="OCT"/>
    <property type="match status" value="1"/>
</dbReference>
<evidence type="ECO:0000256" key="1">
    <source>
        <dbReference type="ARBA" id="ARBA00001946"/>
    </source>
</evidence>
<comment type="similarity">
    <text evidence="2 9">Belongs to the TRAFAC class OBG-HflX-like GTPase superfamily. OBG GTPase family.</text>
</comment>
<dbReference type="Proteomes" id="UP000243589">
    <property type="component" value="Unassembled WGS sequence"/>
</dbReference>
<dbReference type="CDD" id="cd01898">
    <property type="entry name" value="Obg"/>
    <property type="match status" value="1"/>
</dbReference>
<dbReference type="GO" id="GO:0000287">
    <property type="term" value="F:magnesium ion binding"/>
    <property type="evidence" value="ECO:0007669"/>
    <property type="project" value="InterPro"/>
</dbReference>
<dbReference type="PATRIC" id="fig|479117.4.peg.1349"/>
<accession>A0A150H8I5</accession>
<dbReference type="EMBL" id="LQQC01000010">
    <property type="protein sequence ID" value="KXZ58315.1"/>
    <property type="molecule type" value="Genomic_DNA"/>
</dbReference>
<evidence type="ECO:0000256" key="9">
    <source>
        <dbReference type="HAMAP-Rule" id="MF_01454"/>
    </source>
</evidence>
<keyword evidence="15" id="KW-1185">Reference proteome</keyword>
<feature type="domain" description="Obg" evidence="13">
    <location>
        <begin position="3"/>
        <end position="160"/>
    </location>
</feature>
<dbReference type="InterPro" id="IPR027417">
    <property type="entry name" value="P-loop_NTPase"/>
</dbReference>
<feature type="domain" description="OBG-type G" evidence="11">
    <location>
        <begin position="161"/>
        <end position="341"/>
    </location>
</feature>
<keyword evidence="5 9" id="KW-0547">Nucleotide-binding</keyword>
<dbReference type="InterPro" id="IPR014100">
    <property type="entry name" value="GTP-bd_Obg/CgtA"/>
</dbReference>
<dbReference type="NCBIfam" id="TIGR03595">
    <property type="entry name" value="Obg_CgtA_exten"/>
    <property type="match status" value="1"/>
</dbReference>
<keyword evidence="7 9" id="KW-0460">Magnesium</keyword>
<dbReference type="Gene3D" id="3.30.300.350">
    <property type="entry name" value="GTP-binding protein OBG, C-terminal domain"/>
    <property type="match status" value="1"/>
</dbReference>
<dbReference type="Gene3D" id="3.40.50.300">
    <property type="entry name" value="P-loop containing nucleotide triphosphate hydrolases"/>
    <property type="match status" value="1"/>
</dbReference>
<evidence type="ECO:0000256" key="2">
    <source>
        <dbReference type="ARBA" id="ARBA00007699"/>
    </source>
</evidence>
<dbReference type="GO" id="GO:0005525">
    <property type="term" value="F:GTP binding"/>
    <property type="evidence" value="ECO:0007669"/>
    <property type="project" value="UniProtKB-UniRule"/>
</dbReference>
<dbReference type="NCBIfam" id="NF008954">
    <property type="entry name" value="PRK12296.1"/>
    <property type="match status" value="1"/>
</dbReference>
<sequence length="508" mass="53880">MAVEFVDRVTLFLAAGNGGDGCTSVRREKFKPLGGPDGGNGGDGGDIIFEVDPQTTTLLSYHRSPHIKADNGAAGSGDLRHGAKAGDRIVPVPNGTVVKSRDGEILADLVGAGARYVAASGGRGGLGNAALASTKRKAPGFHLLGTPGEEVDVVLELKTVADIALVGYPSAGKSSLIAALSAAKPKIADYPFTTLVPNLGVVQAGNTRFTVADVPGLIPGAAQGKGLGLDFLRHIERCAAIVHVIDMATWEPERDPVSDLKTIEAELAAYEVDVDPSGDLLPLTQRPTLVALNKTDIPDGKDLADIVRAELNEAGYRTFDISAVSHEGLKELSYAMAEIVLEERSRRAELDGEPARQVIRPAAVDRGGSFTITPESGPEGAVYRVRGDKPERWILQTDFTNDEAIGYLGDRLQRLGIEEELFKQGAHPGDTIVIGPGEDAVVFDWDPTLLGGGEPLGKRGSDSRLEENRRASRAERKAAFHERMDAKAAARAELEAERLAEKAQREAE</sequence>
<dbReference type="GO" id="GO:0003924">
    <property type="term" value="F:GTPase activity"/>
    <property type="evidence" value="ECO:0007669"/>
    <property type="project" value="UniProtKB-UniRule"/>
</dbReference>
<gene>
    <name evidence="9 14" type="primary">obg</name>
    <name evidence="14" type="ORF">Bravens_01358</name>
</gene>
<dbReference type="InterPro" id="IPR006074">
    <property type="entry name" value="GTP1-OBG_CS"/>
</dbReference>
<keyword evidence="3 9" id="KW-0963">Cytoplasm</keyword>
<keyword evidence="4 9" id="KW-0479">Metal-binding</keyword>
<comment type="subcellular location">
    <subcellularLocation>
        <location evidence="9">Cytoplasm</location>
    </subcellularLocation>
</comment>
<proteinExistence type="inferred from homology"/>